<dbReference type="EMBL" id="BGPR01014588">
    <property type="protein sequence ID" value="GBN65866.1"/>
    <property type="molecule type" value="Genomic_DNA"/>
</dbReference>
<protein>
    <submittedName>
        <fullName evidence="1">Uncharacterized protein</fullName>
    </submittedName>
</protein>
<dbReference type="Proteomes" id="UP000499080">
    <property type="component" value="Unassembled WGS sequence"/>
</dbReference>
<proteinExistence type="predicted"/>
<reference evidence="1 2" key="1">
    <citation type="journal article" date="2019" name="Sci. Rep.">
        <title>Orb-weaving spider Araneus ventricosus genome elucidates the spidroin gene catalogue.</title>
        <authorList>
            <person name="Kono N."/>
            <person name="Nakamura H."/>
            <person name="Ohtoshi R."/>
            <person name="Moran D.A.P."/>
            <person name="Shinohara A."/>
            <person name="Yoshida Y."/>
            <person name="Fujiwara M."/>
            <person name="Mori M."/>
            <person name="Tomita M."/>
            <person name="Arakawa K."/>
        </authorList>
    </citation>
    <scope>NUCLEOTIDE SEQUENCE [LARGE SCALE GENOMIC DNA]</scope>
</reference>
<keyword evidence="2" id="KW-1185">Reference proteome</keyword>
<gene>
    <name evidence="1" type="ORF">AVEN_66342_1</name>
</gene>
<dbReference type="AlphaFoldDB" id="A0A4Y2QRI8"/>
<comment type="caution">
    <text evidence="1">The sequence shown here is derived from an EMBL/GenBank/DDBJ whole genome shotgun (WGS) entry which is preliminary data.</text>
</comment>
<organism evidence="1 2">
    <name type="scientific">Araneus ventricosus</name>
    <name type="common">Orbweaver spider</name>
    <name type="synonym">Epeira ventricosa</name>
    <dbReference type="NCBI Taxonomy" id="182803"/>
    <lineage>
        <taxon>Eukaryota</taxon>
        <taxon>Metazoa</taxon>
        <taxon>Ecdysozoa</taxon>
        <taxon>Arthropoda</taxon>
        <taxon>Chelicerata</taxon>
        <taxon>Arachnida</taxon>
        <taxon>Araneae</taxon>
        <taxon>Araneomorphae</taxon>
        <taxon>Entelegynae</taxon>
        <taxon>Araneoidea</taxon>
        <taxon>Araneidae</taxon>
        <taxon>Araneus</taxon>
    </lineage>
</organism>
<sequence length="86" mass="9667">MLRNQAILPCFRSADREEKRNFFLTMRTSDLVPPDCPPNAKPSRTRVQSAVTLPEHRVSTCPVPAIQLCGFDGKEARDNPIRSDEA</sequence>
<accession>A0A4Y2QRI8</accession>
<evidence type="ECO:0000313" key="1">
    <source>
        <dbReference type="EMBL" id="GBN65866.1"/>
    </source>
</evidence>
<name>A0A4Y2QRI8_ARAVE</name>
<evidence type="ECO:0000313" key="2">
    <source>
        <dbReference type="Proteomes" id="UP000499080"/>
    </source>
</evidence>